<dbReference type="Proteomes" id="UP001549799">
    <property type="component" value="Unassembled WGS sequence"/>
</dbReference>
<dbReference type="RefSeq" id="WP_354615392.1">
    <property type="nucleotide sequence ID" value="NZ_JBEXAE010000004.1"/>
</dbReference>
<dbReference type="SUPFAM" id="SSF55729">
    <property type="entry name" value="Acyl-CoA N-acyltransferases (Nat)"/>
    <property type="match status" value="1"/>
</dbReference>
<evidence type="ECO:0000313" key="2">
    <source>
        <dbReference type="Proteomes" id="UP001549799"/>
    </source>
</evidence>
<keyword evidence="2" id="KW-1185">Reference proteome</keyword>
<accession>A0ABV2SUZ5</accession>
<dbReference type="EMBL" id="JBEXAE010000004">
    <property type="protein sequence ID" value="MET6990993.1"/>
    <property type="molecule type" value="Genomic_DNA"/>
</dbReference>
<dbReference type="Gene3D" id="3.40.630.30">
    <property type="match status" value="1"/>
</dbReference>
<sequence length="153" mass="18118">MKLEKINHRYTEFFNMLPEDWKEIISPIWDKIKNTATIYAILDKGSISASGIIFTEKLLEMTDFELKNGQSLFDKGYAYIGFLWVAENRRNEQLGSKWLSLLKKQDVKQGFWLTIEEAGLKKFYEKNSFQTIAESEDKENIEWLCVYEPEIRE</sequence>
<reference evidence="1 2" key="1">
    <citation type="submission" date="2024-07" db="EMBL/GenBank/DDBJ databases">
        <title>The genome sequence of type strain Sediminicola arcticus GDMCC 1.2805.</title>
        <authorList>
            <person name="Liu Y."/>
        </authorList>
    </citation>
    <scope>NUCLEOTIDE SEQUENCE [LARGE SCALE GENOMIC DNA]</scope>
    <source>
        <strain evidence="1 2">GDMCC 1.2805</strain>
    </source>
</reference>
<gene>
    <name evidence="1" type="ORF">ABXZ36_10075</name>
</gene>
<proteinExistence type="predicted"/>
<evidence type="ECO:0000313" key="1">
    <source>
        <dbReference type="EMBL" id="MET6990993.1"/>
    </source>
</evidence>
<comment type="caution">
    <text evidence="1">The sequence shown here is derived from an EMBL/GenBank/DDBJ whole genome shotgun (WGS) entry which is preliminary data.</text>
</comment>
<evidence type="ECO:0008006" key="3">
    <source>
        <dbReference type="Google" id="ProtNLM"/>
    </source>
</evidence>
<organism evidence="1 2">
    <name type="scientific">Sediminicola arcticus</name>
    <dbReference type="NCBI Taxonomy" id="1574308"/>
    <lineage>
        <taxon>Bacteria</taxon>
        <taxon>Pseudomonadati</taxon>
        <taxon>Bacteroidota</taxon>
        <taxon>Flavobacteriia</taxon>
        <taxon>Flavobacteriales</taxon>
        <taxon>Flavobacteriaceae</taxon>
        <taxon>Sediminicola</taxon>
    </lineage>
</organism>
<name>A0ABV2SUZ5_9FLAO</name>
<dbReference type="InterPro" id="IPR016181">
    <property type="entry name" value="Acyl_CoA_acyltransferase"/>
</dbReference>
<protein>
    <recommendedName>
        <fullName evidence="3">N-acetyltransferase domain-containing protein</fullName>
    </recommendedName>
</protein>